<evidence type="ECO:0000313" key="2">
    <source>
        <dbReference type="Proteomes" id="UP000243342"/>
    </source>
</evidence>
<organism evidence="1 2">
    <name type="scientific">Mangrovactinospora gilvigrisea</name>
    <dbReference type="NCBI Taxonomy" id="1428644"/>
    <lineage>
        <taxon>Bacteria</taxon>
        <taxon>Bacillati</taxon>
        <taxon>Actinomycetota</taxon>
        <taxon>Actinomycetes</taxon>
        <taxon>Kitasatosporales</taxon>
        <taxon>Streptomycetaceae</taxon>
        <taxon>Mangrovactinospora</taxon>
    </lineage>
</organism>
<reference evidence="1 2" key="1">
    <citation type="submission" date="2016-10" db="EMBL/GenBank/DDBJ databases">
        <title>Genome sequence of Streptomyces gilvigriseus MUSC 26.</title>
        <authorList>
            <person name="Lee L.-H."/>
            <person name="Ser H.-L."/>
        </authorList>
    </citation>
    <scope>NUCLEOTIDE SEQUENCE [LARGE SCALE GENOMIC DNA]</scope>
    <source>
        <strain evidence="1 2">MUSC 26</strain>
    </source>
</reference>
<dbReference type="EMBL" id="MLCF01000102">
    <property type="protein sequence ID" value="OIV36339.1"/>
    <property type="molecule type" value="Genomic_DNA"/>
</dbReference>
<dbReference type="Pfam" id="PF04672">
    <property type="entry name" value="Methyltransf_19"/>
    <property type="match status" value="1"/>
</dbReference>
<dbReference type="Proteomes" id="UP000243342">
    <property type="component" value="Unassembled WGS sequence"/>
</dbReference>
<sequence>MSPDPDDAITAVDLHTDRAHTARIYDYVIGGKDNFAADREAAERTLAAAPFLRTSMRANRACMQRIIRHLAAEHGISQFLDIGTGIPTSPNVHEVAQAVDPATRVVYMDNDPIVLAHARALLRSAPQGRTAYIDGDLREPEAALADPALTGTLDLDRPIALTIIAVLQFVPDEEAVPLLRRYMDALPSGSFLALTIRTADTDPDGAARVTAGYGDAGIHSITRTRAEAEALFKAAGTELVAPGIQLTCRWLPDEAASRLTETQVSMYAGVARKP</sequence>
<keyword evidence="1" id="KW-0808">Transferase</keyword>
<comment type="caution">
    <text evidence="1">The sequence shown here is derived from an EMBL/GenBank/DDBJ whole genome shotgun (WGS) entry which is preliminary data.</text>
</comment>
<protein>
    <submittedName>
        <fullName evidence="1">Methyltransferase</fullName>
    </submittedName>
</protein>
<keyword evidence="2" id="KW-1185">Reference proteome</keyword>
<dbReference type="GO" id="GO:0008168">
    <property type="term" value="F:methyltransferase activity"/>
    <property type="evidence" value="ECO:0007669"/>
    <property type="project" value="UniProtKB-KW"/>
</dbReference>
<dbReference type="OrthoDB" id="4134439at2"/>
<dbReference type="Gene3D" id="3.40.50.150">
    <property type="entry name" value="Vaccinia Virus protein VP39"/>
    <property type="match status" value="1"/>
</dbReference>
<accession>A0A1J7BCE1</accession>
<dbReference type="PIRSF" id="PIRSF017393">
    <property type="entry name" value="MTase_SAV2177"/>
    <property type="match status" value="1"/>
</dbReference>
<gene>
    <name evidence="1" type="ORF">BIV57_16925</name>
</gene>
<evidence type="ECO:0000313" key="1">
    <source>
        <dbReference type="EMBL" id="OIV36339.1"/>
    </source>
</evidence>
<proteinExistence type="predicted"/>
<dbReference type="AlphaFoldDB" id="A0A1J7BCE1"/>
<dbReference type="STRING" id="1428644.BIV57_16925"/>
<dbReference type="SUPFAM" id="SSF53335">
    <property type="entry name" value="S-adenosyl-L-methionine-dependent methyltransferases"/>
    <property type="match status" value="1"/>
</dbReference>
<dbReference type="InterPro" id="IPR006764">
    <property type="entry name" value="SAM_dep_MeTrfase_SAV2177_type"/>
</dbReference>
<dbReference type="InterPro" id="IPR029063">
    <property type="entry name" value="SAM-dependent_MTases_sf"/>
</dbReference>
<keyword evidence="1" id="KW-0489">Methyltransferase</keyword>
<name>A0A1J7BCE1_9ACTN</name>
<dbReference type="GO" id="GO:0032259">
    <property type="term" value="P:methylation"/>
    <property type="evidence" value="ECO:0007669"/>
    <property type="project" value="UniProtKB-KW"/>
</dbReference>